<feature type="transmembrane region" description="Helical" evidence="8">
    <location>
        <begin position="113"/>
        <end position="135"/>
    </location>
</feature>
<evidence type="ECO:0000256" key="1">
    <source>
        <dbReference type="ARBA" id="ARBA00004651"/>
    </source>
</evidence>
<comment type="subcellular location">
    <subcellularLocation>
        <location evidence="1">Cell membrane</location>
        <topology evidence="1">Multi-pass membrane protein</topology>
    </subcellularLocation>
</comment>
<name>A0A543FF37_9NOCA</name>
<evidence type="ECO:0000313" key="10">
    <source>
        <dbReference type="Proteomes" id="UP000316331"/>
    </source>
</evidence>
<dbReference type="AlphaFoldDB" id="A0A543FF37"/>
<organism evidence="9 10">
    <name type="scientific">Nocardia bhagyanarayanae</name>
    <dbReference type="NCBI Taxonomy" id="1215925"/>
    <lineage>
        <taxon>Bacteria</taxon>
        <taxon>Bacillati</taxon>
        <taxon>Actinomycetota</taxon>
        <taxon>Actinomycetes</taxon>
        <taxon>Mycobacteriales</taxon>
        <taxon>Nocardiaceae</taxon>
        <taxon>Nocardia</taxon>
    </lineage>
</organism>
<feature type="region of interest" description="Disordered" evidence="7">
    <location>
        <begin position="1"/>
        <end position="23"/>
    </location>
</feature>
<feature type="transmembrane region" description="Helical" evidence="8">
    <location>
        <begin position="300"/>
        <end position="320"/>
    </location>
</feature>
<dbReference type="InterPro" id="IPR018383">
    <property type="entry name" value="UPF0324_pro"/>
</dbReference>
<evidence type="ECO:0000256" key="6">
    <source>
        <dbReference type="ARBA" id="ARBA00023136"/>
    </source>
</evidence>
<feature type="transmembrane region" description="Helical" evidence="8">
    <location>
        <begin position="270"/>
        <end position="288"/>
    </location>
</feature>
<keyword evidence="3" id="KW-1003">Cell membrane</keyword>
<dbReference type="GO" id="GO:0005886">
    <property type="term" value="C:plasma membrane"/>
    <property type="evidence" value="ECO:0007669"/>
    <property type="project" value="UniProtKB-SubCell"/>
</dbReference>
<dbReference type="Proteomes" id="UP000316331">
    <property type="component" value="Unassembled WGS sequence"/>
</dbReference>
<keyword evidence="4 8" id="KW-0812">Transmembrane</keyword>
<dbReference type="OrthoDB" id="9766798at2"/>
<feature type="transmembrane region" description="Helical" evidence="8">
    <location>
        <begin position="209"/>
        <end position="229"/>
    </location>
</feature>
<evidence type="ECO:0000313" key="9">
    <source>
        <dbReference type="EMBL" id="TQM32478.1"/>
    </source>
</evidence>
<feature type="transmembrane region" description="Helical" evidence="8">
    <location>
        <begin position="235"/>
        <end position="258"/>
    </location>
</feature>
<evidence type="ECO:0000256" key="7">
    <source>
        <dbReference type="SAM" id="MobiDB-lite"/>
    </source>
</evidence>
<comment type="caution">
    <text evidence="9">The sequence shown here is derived from an EMBL/GenBank/DDBJ whole genome shotgun (WGS) entry which is preliminary data.</text>
</comment>
<proteinExistence type="inferred from homology"/>
<feature type="transmembrane region" description="Helical" evidence="8">
    <location>
        <begin position="176"/>
        <end position="197"/>
    </location>
</feature>
<comment type="similarity">
    <text evidence="2">Belongs to the UPF0324 family.</text>
</comment>
<dbReference type="PANTHER" id="PTHR30106:SF2">
    <property type="entry name" value="UPF0324 INNER MEMBRANE PROTEIN YEIH"/>
    <property type="match status" value="1"/>
</dbReference>
<evidence type="ECO:0000256" key="5">
    <source>
        <dbReference type="ARBA" id="ARBA00022989"/>
    </source>
</evidence>
<evidence type="ECO:0000256" key="8">
    <source>
        <dbReference type="SAM" id="Phobius"/>
    </source>
</evidence>
<gene>
    <name evidence="9" type="ORF">FB390_4160</name>
</gene>
<feature type="transmembrane region" description="Helical" evidence="8">
    <location>
        <begin position="147"/>
        <end position="164"/>
    </location>
</feature>
<reference evidence="9 10" key="1">
    <citation type="submission" date="2019-06" db="EMBL/GenBank/DDBJ databases">
        <title>Sequencing the genomes of 1000 actinobacteria strains.</title>
        <authorList>
            <person name="Klenk H.-P."/>
        </authorList>
    </citation>
    <scope>NUCLEOTIDE SEQUENCE [LARGE SCALE GENOMIC DNA]</scope>
    <source>
        <strain evidence="9 10">DSM 103495</strain>
    </source>
</reference>
<evidence type="ECO:0000256" key="4">
    <source>
        <dbReference type="ARBA" id="ARBA00022692"/>
    </source>
</evidence>
<dbReference type="Pfam" id="PF03601">
    <property type="entry name" value="Cons_hypoth698"/>
    <property type="match status" value="1"/>
</dbReference>
<keyword evidence="5 8" id="KW-1133">Transmembrane helix</keyword>
<keyword evidence="6 8" id="KW-0472">Membrane</keyword>
<dbReference type="EMBL" id="VFPG01000001">
    <property type="protein sequence ID" value="TQM32478.1"/>
    <property type="molecule type" value="Genomic_DNA"/>
</dbReference>
<keyword evidence="10" id="KW-1185">Reference proteome</keyword>
<feature type="transmembrane region" description="Helical" evidence="8">
    <location>
        <begin position="55"/>
        <end position="77"/>
    </location>
</feature>
<feature type="transmembrane region" description="Helical" evidence="8">
    <location>
        <begin position="332"/>
        <end position="353"/>
    </location>
</feature>
<dbReference type="PANTHER" id="PTHR30106">
    <property type="entry name" value="INNER MEMBRANE PROTEIN YEIH-RELATED"/>
    <property type="match status" value="1"/>
</dbReference>
<accession>A0A543FF37</accession>
<feature type="transmembrane region" description="Helical" evidence="8">
    <location>
        <begin position="28"/>
        <end position="49"/>
    </location>
</feature>
<evidence type="ECO:0000256" key="3">
    <source>
        <dbReference type="ARBA" id="ARBA00022475"/>
    </source>
</evidence>
<protein>
    <submittedName>
        <fullName evidence="9">Putative integral membrane protein (TIGR00698 family)</fullName>
    </submittedName>
</protein>
<evidence type="ECO:0000256" key="2">
    <source>
        <dbReference type="ARBA" id="ARBA00007977"/>
    </source>
</evidence>
<sequence length="355" mass="36124">MAHHTSAPNPHARLDQPPGAQQDHRRGAVGLLHAHWPGIALAALAVLVIEMTARWIAGASPLLIAIIAGAVTANVVALPQRIQPGLQFCAKRLLRIGVALLGLQVTFTDILGLGPATLAVVVAVVVLGIGATMLLGRLLGVSWTQRLLIACGFSICGAAAVAAVDGVVESKEEELITTLALVVAFGTLLIALLPPAAHAIGMDEHASGVWAGAAIHEVAQVVAAGGALGGTALTVAVVVKLARVALLAPVLAAISWQLRRRNAEQAKGRSAPLVPLFVLAFLVCAGLRTSGVLSATVLDAARLTQTALLTAAMFALGTGVRLHTLARIGIRPLLLAAASTAWITSIALAGALLTA</sequence>